<reference evidence="12 13" key="1">
    <citation type="journal article" date="2015" name="Genome Announc.">
        <title>Expanding the biotechnology potential of lactobacilli through comparative genomics of 213 strains and associated genera.</title>
        <authorList>
            <person name="Sun Z."/>
            <person name="Harris H.M."/>
            <person name="McCann A."/>
            <person name="Guo C."/>
            <person name="Argimon S."/>
            <person name="Zhang W."/>
            <person name="Yang X."/>
            <person name="Jeffery I.B."/>
            <person name="Cooney J.C."/>
            <person name="Kagawa T.F."/>
            <person name="Liu W."/>
            <person name="Song Y."/>
            <person name="Salvetti E."/>
            <person name="Wrobel A."/>
            <person name="Rasinkangas P."/>
            <person name="Parkhill J."/>
            <person name="Rea M.C."/>
            <person name="O'Sullivan O."/>
            <person name="Ritari J."/>
            <person name="Douillard F.P."/>
            <person name="Paul Ross R."/>
            <person name="Yang R."/>
            <person name="Briner A.E."/>
            <person name="Felis G.E."/>
            <person name="de Vos W.M."/>
            <person name="Barrangou R."/>
            <person name="Klaenhammer T.R."/>
            <person name="Caufield P.W."/>
            <person name="Cui Y."/>
            <person name="Zhang H."/>
            <person name="O'Toole P.W."/>
        </authorList>
    </citation>
    <scope>NUCLEOTIDE SEQUENCE [LARGE SCALE GENOMIC DNA]</scope>
    <source>
        <strain evidence="12 13">DSM 20593</strain>
    </source>
</reference>
<evidence type="ECO:0000259" key="11">
    <source>
        <dbReference type="Pfam" id="PF21445"/>
    </source>
</evidence>
<evidence type="ECO:0000256" key="4">
    <source>
        <dbReference type="ARBA" id="ARBA00022801"/>
    </source>
</evidence>
<feature type="domain" description="PD-(D/E)XK endonuclease-like" evidence="10">
    <location>
        <begin position="792"/>
        <end position="1108"/>
    </location>
</feature>
<keyword evidence="5" id="KW-0347">Helicase</keyword>
<dbReference type="GO" id="GO:0006310">
    <property type="term" value="P:DNA recombination"/>
    <property type="evidence" value="ECO:0007669"/>
    <property type="project" value="TreeGrafter"/>
</dbReference>
<evidence type="ECO:0000313" key="13">
    <source>
        <dbReference type="Proteomes" id="UP000051655"/>
    </source>
</evidence>
<accession>A0A0R2JLR7</accession>
<proteinExistence type="predicted"/>
<organism evidence="12 13">
    <name type="scientific">Weissella kandleri</name>
    <dbReference type="NCBI Taxonomy" id="1616"/>
    <lineage>
        <taxon>Bacteria</taxon>
        <taxon>Bacillati</taxon>
        <taxon>Bacillota</taxon>
        <taxon>Bacilli</taxon>
        <taxon>Lactobacillales</taxon>
        <taxon>Lactobacillaceae</taxon>
        <taxon>Weissella</taxon>
    </lineage>
</organism>
<evidence type="ECO:0000256" key="8">
    <source>
        <dbReference type="ARBA" id="ARBA00023125"/>
    </source>
</evidence>
<evidence type="ECO:0000256" key="6">
    <source>
        <dbReference type="ARBA" id="ARBA00022839"/>
    </source>
</evidence>
<dbReference type="Gene3D" id="3.40.50.300">
    <property type="entry name" value="P-loop containing nucleotide triphosphate hydrolases"/>
    <property type="match status" value="3"/>
</dbReference>
<evidence type="ECO:0000256" key="9">
    <source>
        <dbReference type="ARBA" id="ARBA00023204"/>
    </source>
</evidence>
<keyword evidence="13" id="KW-1185">Reference proteome</keyword>
<dbReference type="PANTHER" id="PTHR30591:SF1">
    <property type="entry name" value="RECBCD ENZYME SUBUNIT RECC"/>
    <property type="match status" value="1"/>
</dbReference>
<keyword evidence="7" id="KW-0067">ATP-binding</keyword>
<dbReference type="PANTHER" id="PTHR30591">
    <property type="entry name" value="RECBCD ENZYME SUBUNIT RECC"/>
    <property type="match status" value="1"/>
</dbReference>
<dbReference type="AlphaFoldDB" id="A0A0R2JLR7"/>
<dbReference type="Gene3D" id="3.90.320.10">
    <property type="match status" value="1"/>
</dbReference>
<dbReference type="STRING" id="1616.IV73_GL000501"/>
<protein>
    <submittedName>
        <fullName evidence="12">Uncharacterized protein</fullName>
    </submittedName>
</protein>
<keyword evidence="4" id="KW-0378">Hydrolase</keyword>
<dbReference type="SUPFAM" id="SSF52540">
    <property type="entry name" value="P-loop containing nucleoside triphosphate hydrolases"/>
    <property type="match status" value="1"/>
</dbReference>
<keyword evidence="2" id="KW-0547">Nucleotide-binding</keyword>
<evidence type="ECO:0000256" key="2">
    <source>
        <dbReference type="ARBA" id="ARBA00022741"/>
    </source>
</evidence>
<sequence>MGVTILFGDGSQDRERALLKQMQKVLQTDTQAEVFFIVPNKIKFKTEVNVLERLAALDQRQGTTLVTPRVQVFSLSRLVWYYMNDTSLYQRANLSPEAVTMLVQSLLQQHQDELQLYGNLLGKQGFISQMAAQIQEIKASGLTWDDVNQISAELDQEVVLQQKLHDVALIGSALDAELGRRDQFVSQDLLQVLKIFLEQGQRDLTHQYFYIDGYSQMTRPERGVVEALMLMSAGVTIALPGTADAVGKIRVSLDENDLFFASRQLAQQLFNYAQNQSLEVQVQAIDEPRNLSEGLQHLSQFWIDYEQVGVQIQAPNSAVEIWSARSRYQEIEQLAQSIRMAVNTGAHRYQDFVLMTPDLQQYANILPAIFQKYNIPLYLDMDQLMVNHPLFVFVRELLDVAPNYRLADILALLKTELLVPEGVTLTEYREALALTENYALAKNYTGKRWTDQQAWQFDQQVTDETDEYTRARNHEFDTQLAIIHNQISQVVAPFLTRLQAAGNARLLVKHLYDFLVQQGVQQRLLEQREVAVTDGRLSVAQQIDQVWGRLMDLVDDVVMVFDQGSLSLEEFKATLIAAMEQAKFAGIPAAMDQVLVTETGMVQVVGVPQVIIFGATSQNLPVTVSQHALLEDRDRNKLQKFLPSGTQLRETTEQTMAQDSLQIYQAMMISQQKVVWSYPTSDGEVKLKPSTYIERLARGFQLKTQQAEVLAPQLAEQLGTWASTLSRLVLAKAQAHQLEQSLAPLWQTLDQIMQQEQTEAYTKIMGSLNYNNQSKVVDQRLINKLFGSDLKTSISRLESYARNPYEFFLQFGLKLKPRPEMQLTEGQKGTYMHALLEHVFHHLGSQALRDVSSATLEDLEKVAIQTIFAQNDPTFETLHSNARWSHLTKNLEQRVDAALKQMQRGQRHTLGHPKTGGTEVAFGRGNFQPLRVKMPEGSVILRGKIDRYDQELNNVAIVDYKSGARAFDYTKAYYGQELQLLTYWQALNQDLPSPQKVSAATFFELRQGMLEPEVKTGHETLPEQIQQIEDKVAANNRYRGIILDKQDYLQTIENGPYALDQKKDGTYKASSDVVTEAELETLRQYNLNKVQELAGAILAGKFPIQPFRQGNKTGLQYSDYLDVMHFDAMLGDHYQELKTLNKKAALEAMQQQINSAQQGGNDGVHDTTDRSD</sequence>
<gene>
    <name evidence="12" type="ORF">IV73_GL000501</name>
</gene>
<dbReference type="InterPro" id="IPR027417">
    <property type="entry name" value="P-loop_NTPase"/>
</dbReference>
<dbReference type="InterPro" id="IPR049035">
    <property type="entry name" value="ADDB_N"/>
</dbReference>
<dbReference type="Pfam" id="PF21445">
    <property type="entry name" value="ADDB_N"/>
    <property type="match status" value="1"/>
</dbReference>
<evidence type="ECO:0000313" key="12">
    <source>
        <dbReference type="EMBL" id="KRN75338.1"/>
    </source>
</evidence>
<evidence type="ECO:0000256" key="5">
    <source>
        <dbReference type="ARBA" id="ARBA00022806"/>
    </source>
</evidence>
<dbReference type="InterPro" id="IPR038726">
    <property type="entry name" value="PDDEXK_AddAB-type"/>
</dbReference>
<name>A0A0R2JLR7_9LACO</name>
<dbReference type="OrthoDB" id="9758506at2"/>
<dbReference type="InterPro" id="IPR011604">
    <property type="entry name" value="PDDEXK-like_dom_sf"/>
</dbReference>
<dbReference type="GO" id="GO:0005524">
    <property type="term" value="F:ATP binding"/>
    <property type="evidence" value="ECO:0007669"/>
    <property type="project" value="UniProtKB-KW"/>
</dbReference>
<dbReference type="Pfam" id="PF12705">
    <property type="entry name" value="PDDEXK_1"/>
    <property type="match status" value="1"/>
</dbReference>
<evidence type="ECO:0000256" key="3">
    <source>
        <dbReference type="ARBA" id="ARBA00022763"/>
    </source>
</evidence>
<dbReference type="InterPro" id="IPR011335">
    <property type="entry name" value="Restrct_endonuc-II-like"/>
</dbReference>
<dbReference type="EMBL" id="JQBP01000002">
    <property type="protein sequence ID" value="KRN75338.1"/>
    <property type="molecule type" value="Genomic_DNA"/>
</dbReference>
<evidence type="ECO:0000256" key="7">
    <source>
        <dbReference type="ARBA" id="ARBA00022840"/>
    </source>
</evidence>
<comment type="caution">
    <text evidence="12">The sequence shown here is derived from an EMBL/GenBank/DDBJ whole genome shotgun (WGS) entry which is preliminary data.</text>
</comment>
<keyword evidence="3" id="KW-0227">DNA damage</keyword>
<dbReference type="GO" id="GO:0004527">
    <property type="term" value="F:exonuclease activity"/>
    <property type="evidence" value="ECO:0007669"/>
    <property type="project" value="UniProtKB-KW"/>
</dbReference>
<dbReference type="PATRIC" id="fig|1616.3.peg.517"/>
<keyword evidence="9" id="KW-0234">DNA repair</keyword>
<evidence type="ECO:0000259" key="10">
    <source>
        <dbReference type="Pfam" id="PF12705"/>
    </source>
</evidence>
<keyword evidence="6" id="KW-0269">Exonuclease</keyword>
<dbReference type="GO" id="GO:0006281">
    <property type="term" value="P:DNA repair"/>
    <property type="evidence" value="ECO:0007669"/>
    <property type="project" value="UniProtKB-KW"/>
</dbReference>
<feature type="domain" description="ATP-dependent helicase/deoxyribonuclease subunit B N-terminal" evidence="11">
    <location>
        <begin position="6"/>
        <end position="298"/>
    </location>
</feature>
<keyword evidence="1" id="KW-0540">Nuclease</keyword>
<dbReference type="Proteomes" id="UP000051655">
    <property type="component" value="Unassembled WGS sequence"/>
</dbReference>
<dbReference type="RefSeq" id="WP_057754285.1">
    <property type="nucleotide sequence ID" value="NZ_JQBP01000002.1"/>
</dbReference>
<dbReference type="GO" id="GO:0003677">
    <property type="term" value="F:DNA binding"/>
    <property type="evidence" value="ECO:0007669"/>
    <property type="project" value="UniProtKB-KW"/>
</dbReference>
<keyword evidence="8" id="KW-0238">DNA-binding</keyword>
<dbReference type="SUPFAM" id="SSF52980">
    <property type="entry name" value="Restriction endonuclease-like"/>
    <property type="match status" value="1"/>
</dbReference>
<evidence type="ECO:0000256" key="1">
    <source>
        <dbReference type="ARBA" id="ARBA00022722"/>
    </source>
</evidence>
<dbReference type="GO" id="GO:0004386">
    <property type="term" value="F:helicase activity"/>
    <property type="evidence" value="ECO:0007669"/>
    <property type="project" value="UniProtKB-KW"/>
</dbReference>